<dbReference type="Gene3D" id="3.40.640.10">
    <property type="entry name" value="Type I PLP-dependent aspartate aminotransferase-like (Major domain)"/>
    <property type="match status" value="1"/>
</dbReference>
<protein>
    <submittedName>
        <fullName evidence="6">Low specificity L-threonine aldolase</fullName>
    </submittedName>
</protein>
<evidence type="ECO:0000256" key="3">
    <source>
        <dbReference type="ARBA" id="ARBA00022898"/>
    </source>
</evidence>
<dbReference type="InterPro" id="IPR015422">
    <property type="entry name" value="PyrdxlP-dep_Trfase_small"/>
</dbReference>
<comment type="cofactor">
    <cofactor evidence="1">
        <name>pyridoxal 5'-phosphate</name>
        <dbReference type="ChEBI" id="CHEBI:597326"/>
    </cofactor>
</comment>
<feature type="compositionally biased region" description="Basic and acidic residues" evidence="4">
    <location>
        <begin position="10"/>
        <end position="19"/>
    </location>
</feature>
<evidence type="ECO:0000256" key="2">
    <source>
        <dbReference type="ARBA" id="ARBA00006966"/>
    </source>
</evidence>
<dbReference type="Proteomes" id="UP001577267">
    <property type="component" value="Unassembled WGS sequence"/>
</dbReference>
<evidence type="ECO:0000313" key="6">
    <source>
        <dbReference type="EMBL" id="MFB4193858.1"/>
    </source>
</evidence>
<dbReference type="EMBL" id="JBHGBT010000003">
    <property type="protein sequence ID" value="MFB4193858.1"/>
    <property type="molecule type" value="Genomic_DNA"/>
</dbReference>
<evidence type="ECO:0000259" key="5">
    <source>
        <dbReference type="Pfam" id="PF01212"/>
    </source>
</evidence>
<dbReference type="InterPro" id="IPR015421">
    <property type="entry name" value="PyrdxlP-dep_Trfase_major"/>
</dbReference>
<comment type="similarity">
    <text evidence="2">Belongs to the threonine aldolase family.</text>
</comment>
<keyword evidence="3" id="KW-0663">Pyridoxal phosphate</keyword>
<dbReference type="RefSeq" id="WP_375061894.1">
    <property type="nucleotide sequence ID" value="NZ_JBHGBT010000003.1"/>
</dbReference>
<dbReference type="PANTHER" id="PTHR48097:SF5">
    <property type="entry name" value="LOW SPECIFICITY L-THREONINE ALDOLASE"/>
    <property type="match status" value="1"/>
</dbReference>
<dbReference type="Gene3D" id="3.90.1150.10">
    <property type="entry name" value="Aspartate Aminotransferase, domain 1"/>
    <property type="match status" value="1"/>
</dbReference>
<dbReference type="CDD" id="cd06502">
    <property type="entry name" value="TA_like"/>
    <property type="match status" value="1"/>
</dbReference>
<keyword evidence="7" id="KW-1185">Reference proteome</keyword>
<comment type="caution">
    <text evidence="6">The sequence shown here is derived from an EMBL/GenBank/DDBJ whole genome shotgun (WGS) entry which is preliminary data.</text>
</comment>
<sequence>MAHPPAVTTDARRHHDPEVRGFASDNYAGTHPEILAALALANGGHQGAYGDDDYTRHLQDVLRRHFGARAETYPVFNGTGANVVALQALTDRWGAVIAADTAHIHVDEGGAPERVGGIKLLTVPTPDGKLTCELIDREAYGWEDEHRAMPQVVSLAQSTELGTLYTPDELRAIADHAHERGMTVHLDGARLANAAAALDVPLSALTTDAGIDVVSFGGTKNGLLFGEAVVVLNPSAVRAMRHLRKLSLQLASKMRFVSVQFEALLAGDLWLRSARHANSMAARLAAGVREVEGVRVLHPVQANAVFARLPREVSERLRKRYRFYFWDESAGDVRWMCSFDTTVEDVDGFLTALREEIAR</sequence>
<accession>A0ABV4ZIB6</accession>
<evidence type="ECO:0000256" key="4">
    <source>
        <dbReference type="SAM" id="MobiDB-lite"/>
    </source>
</evidence>
<reference evidence="6 7" key="1">
    <citation type="submission" date="2024-09" db="EMBL/GenBank/DDBJ databases">
        <title>Draft genome sequence of multifaceted antimicrobials producing Streptomyces sp. strain FH1.</title>
        <authorList>
            <person name="Hassan F."/>
            <person name="Ali H."/>
            <person name="Hassan N."/>
            <person name="Nawaz A."/>
        </authorList>
    </citation>
    <scope>NUCLEOTIDE SEQUENCE [LARGE SCALE GENOMIC DNA]</scope>
    <source>
        <strain evidence="6 7">FH1</strain>
    </source>
</reference>
<name>A0ABV4ZIB6_9ACTN</name>
<organism evidence="6 7">
    <name type="scientific">Streptomyces carpaticus</name>
    <dbReference type="NCBI Taxonomy" id="285558"/>
    <lineage>
        <taxon>Bacteria</taxon>
        <taxon>Bacillati</taxon>
        <taxon>Actinomycetota</taxon>
        <taxon>Actinomycetes</taxon>
        <taxon>Kitasatosporales</taxon>
        <taxon>Streptomycetaceae</taxon>
        <taxon>Streptomyces</taxon>
    </lineage>
</organism>
<gene>
    <name evidence="6" type="ORF">ACE11A_05730</name>
</gene>
<dbReference type="InterPro" id="IPR015424">
    <property type="entry name" value="PyrdxlP-dep_Trfase"/>
</dbReference>
<evidence type="ECO:0000313" key="7">
    <source>
        <dbReference type="Proteomes" id="UP001577267"/>
    </source>
</evidence>
<evidence type="ECO:0000256" key="1">
    <source>
        <dbReference type="ARBA" id="ARBA00001933"/>
    </source>
</evidence>
<dbReference type="InterPro" id="IPR001597">
    <property type="entry name" value="ArAA_b-elim_lyase/Thr_aldolase"/>
</dbReference>
<proteinExistence type="inferred from homology"/>
<dbReference type="PANTHER" id="PTHR48097">
    <property type="entry name" value="L-THREONINE ALDOLASE-RELATED"/>
    <property type="match status" value="1"/>
</dbReference>
<feature type="region of interest" description="Disordered" evidence="4">
    <location>
        <begin position="1"/>
        <end position="25"/>
    </location>
</feature>
<dbReference type="SUPFAM" id="SSF53383">
    <property type="entry name" value="PLP-dependent transferases"/>
    <property type="match status" value="1"/>
</dbReference>
<dbReference type="Pfam" id="PF01212">
    <property type="entry name" value="Beta_elim_lyase"/>
    <property type="match status" value="1"/>
</dbReference>
<feature type="domain" description="Aromatic amino acid beta-eliminating lyase/threonine aldolase" evidence="5">
    <location>
        <begin position="22"/>
        <end position="307"/>
    </location>
</feature>